<reference evidence="2 3" key="1">
    <citation type="journal article" date="2015" name="Int. J. Syst. Evol. Microbiol.">
        <title>Revisiting Corynebacterium glyciniphilum (ex Kubota et al., 1972) sp. nov., nom. rev., isolated from putrefied banana.</title>
        <authorList>
            <person name="Al-Dilaimi A."/>
            <person name="Bednarz H."/>
            <person name="Lomker A."/>
            <person name="Niehaus K."/>
            <person name="Kalinowski J."/>
            <person name="Ruckert C."/>
        </authorList>
    </citation>
    <scope>NUCLEOTIDE SEQUENCE [LARGE SCALE GENOMIC DNA]</scope>
    <source>
        <strain evidence="2">AJ 3170</strain>
    </source>
</reference>
<gene>
    <name evidence="2" type="ORF">CGLY_13940</name>
</gene>
<keyword evidence="2" id="KW-0489">Methyltransferase</keyword>
<accession>X5DPU3</accession>
<sequence>MVDPRKHYDALLAEHYAWMLGGDVESLAASDTHFLRSLGLNAGHLAIDLGCGPGPQTYALSDIGFTEVVGIDTSRQLLDELKSNVGHRTGIRTVQDDLLAALPEALHGASADAVVCMRDTLLHLPDREAVTALFTKVRRVLSPDGSFVLTYRDMSTALTGLDRFLPTRSDSDRIMMCVLD</sequence>
<dbReference type="Pfam" id="PF13649">
    <property type="entry name" value="Methyltransf_25"/>
    <property type="match status" value="1"/>
</dbReference>
<evidence type="ECO:0000313" key="3">
    <source>
        <dbReference type="Proteomes" id="UP000023703"/>
    </source>
</evidence>
<dbReference type="Gene3D" id="3.40.50.150">
    <property type="entry name" value="Vaccinia Virus protein VP39"/>
    <property type="match status" value="1"/>
</dbReference>
<dbReference type="EMBL" id="CP006842">
    <property type="protein sequence ID" value="AHW65228.1"/>
    <property type="molecule type" value="Genomic_DNA"/>
</dbReference>
<evidence type="ECO:0000259" key="1">
    <source>
        <dbReference type="Pfam" id="PF13649"/>
    </source>
</evidence>
<organism evidence="2 3">
    <name type="scientific">Corynebacterium glyciniphilum AJ 3170</name>
    <dbReference type="NCBI Taxonomy" id="1404245"/>
    <lineage>
        <taxon>Bacteria</taxon>
        <taxon>Bacillati</taxon>
        <taxon>Actinomycetota</taxon>
        <taxon>Actinomycetes</taxon>
        <taxon>Mycobacteriales</taxon>
        <taxon>Corynebacteriaceae</taxon>
        <taxon>Corynebacterium</taxon>
    </lineage>
</organism>
<dbReference type="InterPro" id="IPR029063">
    <property type="entry name" value="SAM-dependent_MTases_sf"/>
</dbReference>
<proteinExistence type="predicted"/>
<dbReference type="InterPro" id="IPR041698">
    <property type="entry name" value="Methyltransf_25"/>
</dbReference>
<protein>
    <submittedName>
        <fullName evidence="2">Putative methyltransferase</fullName>
    </submittedName>
</protein>
<dbReference type="eggNOG" id="COG2227">
    <property type="taxonomic scope" value="Bacteria"/>
</dbReference>
<dbReference type="GO" id="GO:0008168">
    <property type="term" value="F:methyltransferase activity"/>
    <property type="evidence" value="ECO:0007669"/>
    <property type="project" value="UniProtKB-KW"/>
</dbReference>
<keyword evidence="2" id="KW-0808">Transferase</keyword>
<dbReference type="HOGENOM" id="CLU_093172_0_0_11"/>
<dbReference type="AlphaFoldDB" id="X5DPU3"/>
<name>X5DPU3_9CORY</name>
<dbReference type="Proteomes" id="UP000023703">
    <property type="component" value="Chromosome"/>
</dbReference>
<keyword evidence="3" id="KW-1185">Reference proteome</keyword>
<dbReference type="CDD" id="cd02440">
    <property type="entry name" value="AdoMet_MTases"/>
    <property type="match status" value="1"/>
</dbReference>
<dbReference type="GO" id="GO:0032259">
    <property type="term" value="P:methylation"/>
    <property type="evidence" value="ECO:0007669"/>
    <property type="project" value="UniProtKB-KW"/>
</dbReference>
<dbReference type="OrthoDB" id="3763870at2"/>
<dbReference type="KEGG" id="cgy:CGLY_13940"/>
<feature type="domain" description="Methyltransferase" evidence="1">
    <location>
        <begin position="47"/>
        <end position="145"/>
    </location>
</feature>
<dbReference type="SUPFAM" id="SSF53335">
    <property type="entry name" value="S-adenosyl-L-methionine-dependent methyltransferases"/>
    <property type="match status" value="1"/>
</dbReference>
<dbReference type="RefSeq" id="WP_052540259.1">
    <property type="nucleotide sequence ID" value="NZ_CP006842.1"/>
</dbReference>
<evidence type="ECO:0000313" key="2">
    <source>
        <dbReference type="EMBL" id="AHW65228.1"/>
    </source>
</evidence>